<gene>
    <name evidence="1" type="ORF">CTEN210_02859</name>
</gene>
<organism evidence="1 2">
    <name type="scientific">Chaetoceros tenuissimus</name>
    <dbReference type="NCBI Taxonomy" id="426638"/>
    <lineage>
        <taxon>Eukaryota</taxon>
        <taxon>Sar</taxon>
        <taxon>Stramenopiles</taxon>
        <taxon>Ochrophyta</taxon>
        <taxon>Bacillariophyta</taxon>
        <taxon>Coscinodiscophyceae</taxon>
        <taxon>Chaetocerotophycidae</taxon>
        <taxon>Chaetocerotales</taxon>
        <taxon>Chaetocerotaceae</taxon>
        <taxon>Chaetoceros</taxon>
    </lineage>
</organism>
<evidence type="ECO:0000313" key="2">
    <source>
        <dbReference type="Proteomes" id="UP001054902"/>
    </source>
</evidence>
<dbReference type="EMBL" id="BLLK01000022">
    <property type="protein sequence ID" value="GFH46385.1"/>
    <property type="molecule type" value="Genomic_DNA"/>
</dbReference>
<keyword evidence="2" id="KW-1185">Reference proteome</keyword>
<protein>
    <recommendedName>
        <fullName evidence="3">Leucine-rich repeat domain-containing protein</fullName>
    </recommendedName>
</protein>
<name>A0AAD3H101_9STRA</name>
<reference evidence="1 2" key="1">
    <citation type="journal article" date="2021" name="Sci. Rep.">
        <title>The genome of the diatom Chaetoceros tenuissimus carries an ancient integrated fragment of an extant virus.</title>
        <authorList>
            <person name="Hongo Y."/>
            <person name="Kimura K."/>
            <person name="Takaki Y."/>
            <person name="Yoshida Y."/>
            <person name="Baba S."/>
            <person name="Kobayashi G."/>
            <person name="Nagasaki K."/>
            <person name="Hano T."/>
            <person name="Tomaru Y."/>
        </authorList>
    </citation>
    <scope>NUCLEOTIDE SEQUENCE [LARGE SCALE GENOMIC DNA]</scope>
    <source>
        <strain evidence="1 2">NIES-3715</strain>
    </source>
</reference>
<dbReference type="AlphaFoldDB" id="A0AAD3H101"/>
<dbReference type="InterPro" id="IPR026906">
    <property type="entry name" value="LRR_5"/>
</dbReference>
<sequence length="278" mass="32693">MRVATVDGLVTLFYDGSKELYNEDLHEEWWKEYYNYTADAEDFWERWNLSDECKRYWKERQTWQQVIVMEGVTVIPRHTFAKCKKIKRVIFTNTVVRIKEWAFVGCKCLTYIKWSINIEVIEDGAFCNCGFTSVFIPPTCREIGEGAFRDNEDLAIFHVHPNILLGDFLLSETRLLKESRFELDGWGNYEGQTDEVHNWIKHINNDEKYSLHRACCSFQPLKEVLMTIIKAKGIGAFNIKNEAGITPSRYLKENPFADIKEMDIVRDYIATMMGEYNN</sequence>
<dbReference type="InterPro" id="IPR032675">
    <property type="entry name" value="LRR_dom_sf"/>
</dbReference>
<dbReference type="Pfam" id="PF13306">
    <property type="entry name" value="LRR_5"/>
    <property type="match status" value="1"/>
</dbReference>
<comment type="caution">
    <text evidence="1">The sequence shown here is derived from an EMBL/GenBank/DDBJ whole genome shotgun (WGS) entry which is preliminary data.</text>
</comment>
<accession>A0AAD3H101</accession>
<proteinExistence type="predicted"/>
<evidence type="ECO:0008006" key="3">
    <source>
        <dbReference type="Google" id="ProtNLM"/>
    </source>
</evidence>
<evidence type="ECO:0000313" key="1">
    <source>
        <dbReference type="EMBL" id="GFH46385.1"/>
    </source>
</evidence>
<dbReference type="Gene3D" id="3.80.10.10">
    <property type="entry name" value="Ribonuclease Inhibitor"/>
    <property type="match status" value="1"/>
</dbReference>
<dbReference type="Proteomes" id="UP001054902">
    <property type="component" value="Unassembled WGS sequence"/>
</dbReference>